<gene>
    <name evidence="1" type="ORF">G0P02_24135</name>
</gene>
<proteinExistence type="predicted"/>
<reference evidence="1" key="1">
    <citation type="journal article" date="2018" name="Genome Biol.">
        <title>SKESA: strategic k-mer extension for scrupulous assemblies.</title>
        <authorList>
            <person name="Souvorov A."/>
            <person name="Agarwala R."/>
            <person name="Lipman D.J."/>
        </authorList>
    </citation>
    <scope>NUCLEOTIDE SEQUENCE</scope>
    <source>
        <strain evidence="1">SSI_AA632</strain>
    </source>
</reference>
<comment type="caution">
    <text evidence="1">The sequence shown here is derived from an EMBL/GenBank/DDBJ whole genome shotgun (WGS) entry which is preliminary data.</text>
</comment>
<dbReference type="AlphaFoldDB" id="A0A709Q9A8"/>
<name>A0A709Q9A8_SALTM</name>
<feature type="non-terminal residue" evidence="1">
    <location>
        <position position="43"/>
    </location>
</feature>
<accession>A0A709Q9A8</accession>
<dbReference type="InterPro" id="IPR010584">
    <property type="entry name" value="ExoDNase_VIII"/>
</dbReference>
<dbReference type="Pfam" id="PF06630">
    <property type="entry name" value="Exonuc_VIII"/>
    <property type="match status" value="1"/>
</dbReference>
<evidence type="ECO:0000313" key="1">
    <source>
        <dbReference type="EMBL" id="HAD1205189.1"/>
    </source>
</evidence>
<protein>
    <submittedName>
        <fullName evidence="1">Uncharacterized protein</fullName>
    </submittedName>
</protein>
<organism evidence="1">
    <name type="scientific">Salmonella typhimurium</name>
    <dbReference type="NCBI Taxonomy" id="90371"/>
    <lineage>
        <taxon>Bacteria</taxon>
        <taxon>Pseudomonadati</taxon>
        <taxon>Pseudomonadota</taxon>
        <taxon>Gammaproteobacteria</taxon>
        <taxon>Enterobacterales</taxon>
        <taxon>Enterobacteriaceae</taxon>
        <taxon>Salmonella</taxon>
    </lineage>
</organism>
<sequence length="43" mass="4886">MLLRHLHSTRIEDKTMSGTNPVFLVRKAKKSSGQKDAVLWCSD</sequence>
<dbReference type="EMBL" id="DAANSG010000035">
    <property type="protein sequence ID" value="HAD1205189.1"/>
    <property type="molecule type" value="Genomic_DNA"/>
</dbReference>
<dbReference type="GO" id="GO:0051908">
    <property type="term" value="F:double-stranded DNA 5'-3' DNA exonuclease activity"/>
    <property type="evidence" value="ECO:0007669"/>
    <property type="project" value="InterPro"/>
</dbReference>
<reference evidence="1" key="2">
    <citation type="submission" date="2019-08" db="EMBL/GenBank/DDBJ databases">
        <authorList>
            <consortium name="NCBI Pathogen Detection Project"/>
        </authorList>
    </citation>
    <scope>NUCLEOTIDE SEQUENCE</scope>
    <source>
        <strain evidence="1">SSI_AA632</strain>
    </source>
</reference>